<dbReference type="PROSITE" id="PS00061">
    <property type="entry name" value="ADH_SHORT"/>
    <property type="match status" value="1"/>
</dbReference>
<dbReference type="InterPro" id="IPR002347">
    <property type="entry name" value="SDR_fam"/>
</dbReference>
<accession>A0A1N7GEU2</accession>
<dbReference type="STRING" id="58117.SAMN05421833_12867"/>
<dbReference type="InterPro" id="IPR020904">
    <property type="entry name" value="Sc_DH/Rdtase_CS"/>
</dbReference>
<dbReference type="InterPro" id="IPR057326">
    <property type="entry name" value="KR_dom"/>
</dbReference>
<dbReference type="Gene3D" id="3.40.50.720">
    <property type="entry name" value="NAD(P)-binding Rossmann-like Domain"/>
    <property type="match status" value="1"/>
</dbReference>
<dbReference type="EMBL" id="FTNI01000028">
    <property type="protein sequence ID" value="SIS11103.1"/>
    <property type="molecule type" value="Genomic_DNA"/>
</dbReference>
<reference evidence="5" key="1">
    <citation type="submission" date="2017-01" db="EMBL/GenBank/DDBJ databases">
        <authorList>
            <person name="Varghese N."/>
            <person name="Submissions S."/>
        </authorList>
    </citation>
    <scope>NUCLEOTIDE SEQUENCE [LARGE SCALE GENOMIC DNA]</scope>
    <source>
        <strain evidence="5">ATCC 12950</strain>
    </source>
</reference>
<keyword evidence="2" id="KW-0560">Oxidoreductase</keyword>
<dbReference type="AlphaFoldDB" id="A0A1N7GEU2"/>
<dbReference type="SMART" id="SM00822">
    <property type="entry name" value="PKS_KR"/>
    <property type="match status" value="1"/>
</dbReference>
<evidence type="ECO:0000256" key="1">
    <source>
        <dbReference type="ARBA" id="ARBA00006484"/>
    </source>
</evidence>
<gene>
    <name evidence="4" type="ORF">SAMN05421833_12867</name>
</gene>
<comment type="similarity">
    <text evidence="1">Belongs to the short-chain dehydrogenases/reductases (SDR) family.</text>
</comment>
<dbReference type="PRINTS" id="PR00081">
    <property type="entry name" value="GDHRDH"/>
</dbReference>
<dbReference type="PANTHER" id="PTHR44196">
    <property type="entry name" value="DEHYDROGENASE/REDUCTASE SDR FAMILY MEMBER 7B"/>
    <property type="match status" value="1"/>
</dbReference>
<dbReference type="GO" id="GO:0016491">
    <property type="term" value="F:oxidoreductase activity"/>
    <property type="evidence" value="ECO:0007669"/>
    <property type="project" value="UniProtKB-KW"/>
</dbReference>
<organism evidence="4 5">
    <name type="scientific">Microbispora rosea</name>
    <dbReference type="NCBI Taxonomy" id="58117"/>
    <lineage>
        <taxon>Bacteria</taxon>
        <taxon>Bacillati</taxon>
        <taxon>Actinomycetota</taxon>
        <taxon>Actinomycetes</taxon>
        <taxon>Streptosporangiales</taxon>
        <taxon>Streptosporangiaceae</taxon>
        <taxon>Microbispora</taxon>
    </lineage>
</organism>
<evidence type="ECO:0000313" key="4">
    <source>
        <dbReference type="EMBL" id="SIS11103.1"/>
    </source>
</evidence>
<proteinExistence type="inferred from homology"/>
<dbReference type="Proteomes" id="UP000186096">
    <property type="component" value="Unassembled WGS sequence"/>
</dbReference>
<dbReference type="GO" id="GO:0016020">
    <property type="term" value="C:membrane"/>
    <property type="evidence" value="ECO:0007669"/>
    <property type="project" value="TreeGrafter"/>
</dbReference>
<evidence type="ECO:0000259" key="3">
    <source>
        <dbReference type="SMART" id="SM00822"/>
    </source>
</evidence>
<dbReference type="Pfam" id="PF00106">
    <property type="entry name" value="adh_short"/>
    <property type="match status" value="1"/>
</dbReference>
<dbReference type="OrthoDB" id="9797538at2"/>
<sequence length="271" mass="28266">MTTTERPLALVTGASSGIGYELARQFAQHGFDVVVTAEDAELGTAAESLKEYGGQVMPVRADLTRYDEVERLWTATVAAGRPLDAVAVNAGVGAGGAFARETSLEAELTLIELNVTSSVHLAKRAVAAMTARGKGKILFTSSVAALTPGPFEAVYAASKAFLHSFAEALRSELKDSGVTVTSLLPGPTDTEFFERAGMEDTRVGSGKKDDPAEVARQGFDALMKGDDKVVAGSFVNKVQGVAGRVTPDTAKAAMHRRMAEPGKGGTSGNDE</sequence>
<dbReference type="PANTHER" id="PTHR44196:SF2">
    <property type="entry name" value="SHORT-CHAIN DEHYDROGENASE-RELATED"/>
    <property type="match status" value="1"/>
</dbReference>
<feature type="domain" description="Ketoreductase" evidence="3">
    <location>
        <begin position="7"/>
        <end position="190"/>
    </location>
</feature>
<dbReference type="CDD" id="cd05233">
    <property type="entry name" value="SDR_c"/>
    <property type="match status" value="1"/>
</dbReference>
<keyword evidence="5" id="KW-1185">Reference proteome</keyword>
<protein>
    <submittedName>
        <fullName evidence="4">Short-chain dehydrogenase</fullName>
    </submittedName>
</protein>
<name>A0A1N7GEU2_9ACTN</name>
<dbReference type="RefSeq" id="WP_076440440.1">
    <property type="nucleotide sequence ID" value="NZ_FTNI01000028.1"/>
</dbReference>
<evidence type="ECO:0000256" key="2">
    <source>
        <dbReference type="ARBA" id="ARBA00023002"/>
    </source>
</evidence>
<dbReference type="InterPro" id="IPR036291">
    <property type="entry name" value="NAD(P)-bd_dom_sf"/>
</dbReference>
<dbReference type="SUPFAM" id="SSF51735">
    <property type="entry name" value="NAD(P)-binding Rossmann-fold domains"/>
    <property type="match status" value="1"/>
</dbReference>
<evidence type="ECO:0000313" key="5">
    <source>
        <dbReference type="Proteomes" id="UP000186096"/>
    </source>
</evidence>